<proteinExistence type="predicted"/>
<evidence type="ECO:0000313" key="2">
    <source>
        <dbReference type="Proteomes" id="UP001190700"/>
    </source>
</evidence>
<reference evidence="1 2" key="1">
    <citation type="journal article" date="2015" name="Genome Biol. Evol.">
        <title>Comparative Genomics of a Bacterivorous Green Alga Reveals Evolutionary Causalities and Consequences of Phago-Mixotrophic Mode of Nutrition.</title>
        <authorList>
            <person name="Burns J.A."/>
            <person name="Paasch A."/>
            <person name="Narechania A."/>
            <person name="Kim E."/>
        </authorList>
    </citation>
    <scope>NUCLEOTIDE SEQUENCE [LARGE SCALE GENOMIC DNA]</scope>
    <source>
        <strain evidence="1 2">PLY_AMNH</strain>
    </source>
</reference>
<dbReference type="EMBL" id="LGRX02024892">
    <property type="protein sequence ID" value="KAK3253277.1"/>
    <property type="molecule type" value="Genomic_DNA"/>
</dbReference>
<protein>
    <submittedName>
        <fullName evidence="1">Uncharacterized protein</fullName>
    </submittedName>
</protein>
<name>A0AAE0CDV1_9CHLO</name>
<dbReference type="AlphaFoldDB" id="A0AAE0CDV1"/>
<feature type="non-terminal residue" evidence="1">
    <location>
        <position position="1"/>
    </location>
</feature>
<evidence type="ECO:0000313" key="1">
    <source>
        <dbReference type="EMBL" id="KAK3253277.1"/>
    </source>
</evidence>
<gene>
    <name evidence="1" type="ORF">CYMTET_37463</name>
</gene>
<sequence length="665" mass="73133">GPKMPFGNADAGESLRLSPPREADGAAVVDVAAVVAAAVAVAAAAAAAAVAAVAAAAVTAAAVTAAASVPVAAVEATAVAAAGTRATAAAAVAVVGTVMGENRVWCSCSALTLMLGNASDVCCDILAAELVEFKDWVLGVRVAEEKVSNLNPHPVVVSWWDSQRDYIQALSSPPRRQRKRGKEDRSKDRSARRRLLGVLWGLGKEFLVVGATVEGFGSSGGELMLYRAILMDTGANCNIISIAVVRRLGLTVYEASTGAKVTRRDNSPTKFTHYCHVDVILAAGTPHMTLHRLHAFVTFEPDNSWDLLVGTGPLKNSLMIDIKLGSGVAVSHAPSVLGMDTQVILPQLVDMTPPKRPTSVRRVDPIVCLTTEIFGPDLGKALGQPCGRRVSGPYRWKNQRLYRDKNDTARLCCIVKHHDLAEAPSLEHVPVEFARCGEQKWVREDQLRWPDWLSIDQKMYQDEENDKWMFRDSYTTHIPSNKRDVVYPRRTGPMIDNSKLRMLQDKVKELQKYPSGEVTGILMWDLSKRVFCVQPESATQYIDLMQSTLDHAAVYNSEELLQELQFPHWYESAGVWEYQLLRYLQPVDMPLLRDGLYQAWLRDGQNRPPLELVKLEPKPVKFYPVDDGLGGGKVFADNASAQEYLHLGEGRKMLRRDDTRESGRD</sequence>
<dbReference type="Proteomes" id="UP001190700">
    <property type="component" value="Unassembled WGS sequence"/>
</dbReference>
<accession>A0AAE0CDV1</accession>
<keyword evidence="2" id="KW-1185">Reference proteome</keyword>
<organism evidence="1 2">
    <name type="scientific">Cymbomonas tetramitiformis</name>
    <dbReference type="NCBI Taxonomy" id="36881"/>
    <lineage>
        <taxon>Eukaryota</taxon>
        <taxon>Viridiplantae</taxon>
        <taxon>Chlorophyta</taxon>
        <taxon>Pyramimonadophyceae</taxon>
        <taxon>Pyramimonadales</taxon>
        <taxon>Pyramimonadaceae</taxon>
        <taxon>Cymbomonas</taxon>
    </lineage>
</organism>
<comment type="caution">
    <text evidence="1">The sequence shown here is derived from an EMBL/GenBank/DDBJ whole genome shotgun (WGS) entry which is preliminary data.</text>
</comment>